<dbReference type="InterPro" id="IPR051848">
    <property type="entry name" value="PGIP"/>
</dbReference>
<dbReference type="PANTHER" id="PTHR48059:SF4">
    <property type="entry name" value="POLYGALACTURONASE INHIBITOR 1-RELATED"/>
    <property type="match status" value="1"/>
</dbReference>
<keyword evidence="5" id="KW-0677">Repeat</keyword>
<evidence type="ECO:0000256" key="2">
    <source>
        <dbReference type="ARBA" id="ARBA00004370"/>
    </source>
</evidence>
<dbReference type="InterPro" id="IPR032675">
    <property type="entry name" value="LRR_dom_sf"/>
</dbReference>
<evidence type="ECO:0000256" key="8">
    <source>
        <dbReference type="SAM" id="Phobius"/>
    </source>
</evidence>
<evidence type="ECO:0000256" key="6">
    <source>
        <dbReference type="ARBA" id="ARBA00023136"/>
    </source>
</evidence>
<proteinExistence type="inferred from homology"/>
<sequence>MEPSISSSSSATHFLIYGIVIYLSSTIISGGNETDHEALLQIRSLVTLDPYGALSTWNNSLHFCDWDHVYCGKRHRRVTYIELESNGVEGSLSPYVGNLSFLRRLSLVSRWNPTFLGESYINGSIPHTLGHLKSLKEVLLGSCNLSYINGTIPRSIGSLVGLETLILGGNQFVGNIPSTIGNLQKQKIIQLGENQLSGQIPDAMGNLSSLISLDLSSNMLEGVIPSSLGNCRNMLALYLYDNKLSGKIPTQLLQVSSLSIILDLSKNKLFGSLPTEVGDLNMLTIMDLYQIITYKVLFLLALVIVVAF</sequence>
<keyword evidence="8" id="KW-1133">Transmembrane helix</keyword>
<comment type="similarity">
    <text evidence="7">Belongs to the polygalacturonase-inhibiting protein family.</text>
</comment>
<name>A0A5N6P9U8_9ASTR</name>
<evidence type="ECO:0000256" key="1">
    <source>
        <dbReference type="ARBA" id="ARBA00004196"/>
    </source>
</evidence>
<dbReference type="InterPro" id="IPR001611">
    <property type="entry name" value="Leu-rich_rpt"/>
</dbReference>
<dbReference type="PANTHER" id="PTHR48059">
    <property type="entry name" value="POLYGALACTURONASE INHIBITOR 1"/>
    <property type="match status" value="1"/>
</dbReference>
<evidence type="ECO:0000313" key="11">
    <source>
        <dbReference type="Proteomes" id="UP000326396"/>
    </source>
</evidence>
<keyword evidence="8" id="KW-0812">Transmembrane</keyword>
<evidence type="ECO:0000256" key="4">
    <source>
        <dbReference type="ARBA" id="ARBA00022729"/>
    </source>
</evidence>
<reference evidence="10 11" key="1">
    <citation type="submission" date="2019-05" db="EMBL/GenBank/DDBJ databases">
        <title>Mikania micrantha, genome provides insights into the molecular mechanism of rapid growth.</title>
        <authorList>
            <person name="Liu B."/>
        </authorList>
    </citation>
    <scope>NUCLEOTIDE SEQUENCE [LARGE SCALE GENOMIC DNA]</scope>
    <source>
        <strain evidence="10">NLD-2019</strain>
        <tissue evidence="10">Leaf</tissue>
    </source>
</reference>
<dbReference type="EMBL" id="SZYD01000006">
    <property type="protein sequence ID" value="KAD5961603.1"/>
    <property type="molecule type" value="Genomic_DNA"/>
</dbReference>
<keyword evidence="11" id="KW-1185">Reference proteome</keyword>
<protein>
    <recommendedName>
        <fullName evidence="9">Leucine-rich repeat-containing N-terminal plant-type domain-containing protein</fullName>
    </recommendedName>
</protein>
<evidence type="ECO:0000256" key="3">
    <source>
        <dbReference type="ARBA" id="ARBA00022614"/>
    </source>
</evidence>
<comment type="caution">
    <text evidence="10">The sequence shown here is derived from an EMBL/GenBank/DDBJ whole genome shotgun (WGS) entry which is preliminary data.</text>
</comment>
<comment type="subcellular location">
    <subcellularLocation>
        <location evidence="1">Cell envelope</location>
    </subcellularLocation>
    <subcellularLocation>
        <location evidence="2">Membrane</location>
    </subcellularLocation>
</comment>
<dbReference type="Pfam" id="PF13855">
    <property type="entry name" value="LRR_8"/>
    <property type="match status" value="1"/>
</dbReference>
<dbReference type="FunFam" id="3.80.10.10:FF:000383">
    <property type="entry name" value="Leucine-rich repeat receptor protein kinase EMS1"/>
    <property type="match status" value="1"/>
</dbReference>
<dbReference type="InterPro" id="IPR013210">
    <property type="entry name" value="LRR_N_plant-typ"/>
</dbReference>
<dbReference type="Gene3D" id="3.80.10.10">
    <property type="entry name" value="Ribonuclease Inhibitor"/>
    <property type="match status" value="2"/>
</dbReference>
<gene>
    <name evidence="10" type="ORF">E3N88_13076</name>
</gene>
<feature type="transmembrane region" description="Helical" evidence="8">
    <location>
        <begin position="288"/>
        <end position="307"/>
    </location>
</feature>
<dbReference type="OrthoDB" id="687555at2759"/>
<dbReference type="Proteomes" id="UP000326396">
    <property type="component" value="Linkage Group LG14"/>
</dbReference>
<dbReference type="SUPFAM" id="SSF52058">
    <property type="entry name" value="L domain-like"/>
    <property type="match status" value="1"/>
</dbReference>
<dbReference type="AlphaFoldDB" id="A0A5N6P9U8"/>
<evidence type="ECO:0000313" key="10">
    <source>
        <dbReference type="EMBL" id="KAD5961603.1"/>
    </source>
</evidence>
<dbReference type="GO" id="GO:0016020">
    <property type="term" value="C:membrane"/>
    <property type="evidence" value="ECO:0007669"/>
    <property type="project" value="UniProtKB-SubCell"/>
</dbReference>
<evidence type="ECO:0000256" key="7">
    <source>
        <dbReference type="ARBA" id="ARBA00038043"/>
    </source>
</evidence>
<dbReference type="Pfam" id="PF08263">
    <property type="entry name" value="LRRNT_2"/>
    <property type="match status" value="1"/>
</dbReference>
<keyword evidence="6 8" id="KW-0472">Membrane</keyword>
<keyword evidence="4" id="KW-0732">Signal</keyword>
<feature type="domain" description="Leucine-rich repeat-containing N-terminal plant-type" evidence="9">
    <location>
        <begin position="33"/>
        <end position="71"/>
    </location>
</feature>
<evidence type="ECO:0000259" key="9">
    <source>
        <dbReference type="Pfam" id="PF08263"/>
    </source>
</evidence>
<evidence type="ECO:0000256" key="5">
    <source>
        <dbReference type="ARBA" id="ARBA00022737"/>
    </source>
</evidence>
<dbReference type="FunFam" id="3.80.10.10:FF:000400">
    <property type="entry name" value="Nuclear pore complex protein NUP107"/>
    <property type="match status" value="1"/>
</dbReference>
<keyword evidence="3" id="KW-0433">Leucine-rich repeat</keyword>
<organism evidence="10 11">
    <name type="scientific">Mikania micrantha</name>
    <name type="common">bitter vine</name>
    <dbReference type="NCBI Taxonomy" id="192012"/>
    <lineage>
        <taxon>Eukaryota</taxon>
        <taxon>Viridiplantae</taxon>
        <taxon>Streptophyta</taxon>
        <taxon>Embryophyta</taxon>
        <taxon>Tracheophyta</taxon>
        <taxon>Spermatophyta</taxon>
        <taxon>Magnoliopsida</taxon>
        <taxon>eudicotyledons</taxon>
        <taxon>Gunneridae</taxon>
        <taxon>Pentapetalae</taxon>
        <taxon>asterids</taxon>
        <taxon>campanulids</taxon>
        <taxon>Asterales</taxon>
        <taxon>Asteraceae</taxon>
        <taxon>Asteroideae</taxon>
        <taxon>Heliantheae alliance</taxon>
        <taxon>Eupatorieae</taxon>
        <taxon>Mikania</taxon>
    </lineage>
</organism>
<accession>A0A5N6P9U8</accession>